<dbReference type="Pfam" id="PF01368">
    <property type="entry name" value="DHH"/>
    <property type="match status" value="1"/>
</dbReference>
<keyword evidence="4" id="KW-1185">Reference proteome</keyword>
<sequence>MEVAQALSSARFVLITSHRSPDGDALGSELALWEMCGLLGRQAVVVNRDPHPASLAFLPNLAKAQVTERVPAELLDQVDLVVFLECPGPERPGFPELLPKPLVNVDHHLDNPLYGTVNFVDPEAPAVGEMLLAVADAAGVALTPTMATCLYTALVTDTGDFRYSNATPRAFAAAQRLVEAGAQPAAIAEALNDHVPARVIRLQALVLGTLELQADGRVAVITCTADMLKTAGAFPEDTEDMINIVRAIDGVKVAVFFKAFAPDTVRVSLRSKGPINVQKLAAAFGGGGHENASGLTFHGDLPQARAAILPGILQLLEKA</sequence>
<protein>
    <submittedName>
        <fullName evidence="3">Uncharacterized protein</fullName>
    </submittedName>
</protein>
<dbReference type="GO" id="GO:0003676">
    <property type="term" value="F:nucleic acid binding"/>
    <property type="evidence" value="ECO:0007669"/>
    <property type="project" value="InterPro"/>
</dbReference>
<dbReference type="Gene3D" id="3.90.1640.10">
    <property type="entry name" value="inorganic pyrophosphatase (n-terminal core)"/>
    <property type="match status" value="1"/>
</dbReference>
<accession>A0A062XYN4</accession>
<dbReference type="Proteomes" id="UP000027284">
    <property type="component" value="Unassembled WGS sequence"/>
</dbReference>
<feature type="domain" description="DDH" evidence="1">
    <location>
        <begin position="13"/>
        <end position="153"/>
    </location>
</feature>
<evidence type="ECO:0000313" key="3">
    <source>
        <dbReference type="EMBL" id="KDA54544.1"/>
    </source>
</evidence>
<feature type="domain" description="DHHA1" evidence="2">
    <location>
        <begin position="230"/>
        <end position="307"/>
    </location>
</feature>
<dbReference type="SUPFAM" id="SSF64182">
    <property type="entry name" value="DHH phosphoesterases"/>
    <property type="match status" value="1"/>
</dbReference>
<dbReference type="InterPro" id="IPR038763">
    <property type="entry name" value="DHH_sf"/>
</dbReference>
<dbReference type="InterPro" id="IPR051319">
    <property type="entry name" value="Oligoribo/pAp-PDE_c-di-AMP_PDE"/>
</dbReference>
<gene>
    <name evidence="3" type="ORF">EG19_10280</name>
</gene>
<reference evidence="3 4" key="1">
    <citation type="submission" date="2014-04" db="EMBL/GenBank/DDBJ databases">
        <title>The Genome Sequence of Thermoanaerobaculum aquaticum MP-01, The First Cultivated Group 23 Acidobacterium.</title>
        <authorList>
            <person name="Stamps B.W."/>
            <person name="Losey N.A."/>
            <person name="Lawson P.A."/>
            <person name="Stevenson B.S."/>
        </authorList>
    </citation>
    <scope>NUCLEOTIDE SEQUENCE [LARGE SCALE GENOMIC DNA]</scope>
    <source>
        <strain evidence="3 4">MP-01</strain>
    </source>
</reference>
<evidence type="ECO:0000259" key="1">
    <source>
        <dbReference type="Pfam" id="PF01368"/>
    </source>
</evidence>
<dbReference type="InterPro" id="IPR003156">
    <property type="entry name" value="DHHA1_dom"/>
</dbReference>
<dbReference type="PANTHER" id="PTHR47618">
    <property type="entry name" value="BIFUNCTIONAL OLIGORIBONUCLEASE AND PAP PHOSPHATASE NRNA"/>
    <property type="match status" value="1"/>
</dbReference>
<comment type="caution">
    <text evidence="3">The sequence shown here is derived from an EMBL/GenBank/DDBJ whole genome shotgun (WGS) entry which is preliminary data.</text>
</comment>
<dbReference type="Gene3D" id="3.10.310.30">
    <property type="match status" value="1"/>
</dbReference>
<dbReference type="EMBL" id="JMFG01000006">
    <property type="protein sequence ID" value="KDA54544.1"/>
    <property type="molecule type" value="Genomic_DNA"/>
</dbReference>
<dbReference type="Pfam" id="PF02272">
    <property type="entry name" value="DHHA1"/>
    <property type="match status" value="1"/>
</dbReference>
<dbReference type="PANTHER" id="PTHR47618:SF1">
    <property type="entry name" value="BIFUNCTIONAL OLIGORIBONUCLEASE AND PAP PHOSPHATASE NRNA"/>
    <property type="match status" value="1"/>
</dbReference>
<organism evidence="3 4">
    <name type="scientific">Thermoanaerobaculum aquaticum</name>
    <dbReference type="NCBI Taxonomy" id="1312852"/>
    <lineage>
        <taxon>Bacteria</taxon>
        <taxon>Pseudomonadati</taxon>
        <taxon>Acidobacteriota</taxon>
        <taxon>Thermoanaerobaculia</taxon>
        <taxon>Thermoanaerobaculales</taxon>
        <taxon>Thermoanaerobaculaceae</taxon>
        <taxon>Thermoanaerobaculum</taxon>
    </lineage>
</organism>
<evidence type="ECO:0000313" key="4">
    <source>
        <dbReference type="Proteomes" id="UP000027284"/>
    </source>
</evidence>
<dbReference type="InterPro" id="IPR001667">
    <property type="entry name" value="DDH_dom"/>
</dbReference>
<dbReference type="AlphaFoldDB" id="A0A062XYN4"/>
<dbReference type="STRING" id="1312852.EG19_10280"/>
<name>A0A062XYN4_9BACT</name>
<evidence type="ECO:0000259" key="2">
    <source>
        <dbReference type="Pfam" id="PF02272"/>
    </source>
</evidence>
<proteinExistence type="predicted"/>